<name>A0A0C9VCF1_SPHS4</name>
<dbReference type="FunFam" id="3.40.50.720:FF:000121">
    <property type="entry name" value="Prostaglandin reductase 2"/>
    <property type="match status" value="1"/>
</dbReference>
<dbReference type="PANTHER" id="PTHR43205">
    <property type="entry name" value="PROSTAGLANDIN REDUCTASE"/>
    <property type="match status" value="1"/>
</dbReference>
<dbReference type="InterPro" id="IPR045010">
    <property type="entry name" value="MDR_fam"/>
</dbReference>
<reference evidence="3 4" key="1">
    <citation type="submission" date="2014-06" db="EMBL/GenBank/DDBJ databases">
        <title>Evolutionary Origins and Diversification of the Mycorrhizal Mutualists.</title>
        <authorList>
            <consortium name="DOE Joint Genome Institute"/>
            <consortium name="Mycorrhizal Genomics Consortium"/>
            <person name="Kohler A."/>
            <person name="Kuo A."/>
            <person name="Nagy L.G."/>
            <person name="Floudas D."/>
            <person name="Copeland A."/>
            <person name="Barry K.W."/>
            <person name="Cichocki N."/>
            <person name="Veneault-Fourrey C."/>
            <person name="LaButti K."/>
            <person name="Lindquist E.A."/>
            <person name="Lipzen A."/>
            <person name="Lundell T."/>
            <person name="Morin E."/>
            <person name="Murat C."/>
            <person name="Riley R."/>
            <person name="Ohm R."/>
            <person name="Sun H."/>
            <person name="Tunlid A."/>
            <person name="Henrissat B."/>
            <person name="Grigoriev I.V."/>
            <person name="Hibbett D.S."/>
            <person name="Martin F."/>
        </authorList>
    </citation>
    <scope>NUCLEOTIDE SEQUENCE [LARGE SCALE GENOMIC DNA]</scope>
    <source>
        <strain evidence="3 4">SS14</strain>
    </source>
</reference>
<evidence type="ECO:0000313" key="3">
    <source>
        <dbReference type="EMBL" id="KIJ39217.1"/>
    </source>
</evidence>
<dbReference type="Pfam" id="PF16884">
    <property type="entry name" value="ADH_N_2"/>
    <property type="match status" value="1"/>
</dbReference>
<dbReference type="Gene3D" id="3.40.50.720">
    <property type="entry name" value="NAD(P)-binding Rossmann-like Domain"/>
    <property type="match status" value="1"/>
</dbReference>
<dbReference type="InterPro" id="IPR020843">
    <property type="entry name" value="ER"/>
</dbReference>
<evidence type="ECO:0000259" key="2">
    <source>
        <dbReference type="SMART" id="SM00829"/>
    </source>
</evidence>
<dbReference type="PANTHER" id="PTHR43205:SF7">
    <property type="entry name" value="PROSTAGLANDIN REDUCTASE 1"/>
    <property type="match status" value="1"/>
</dbReference>
<proteinExistence type="predicted"/>
<dbReference type="SUPFAM" id="SSF50129">
    <property type="entry name" value="GroES-like"/>
    <property type="match status" value="1"/>
</dbReference>
<dbReference type="InterPro" id="IPR011032">
    <property type="entry name" value="GroES-like_sf"/>
</dbReference>
<dbReference type="InterPro" id="IPR036291">
    <property type="entry name" value="NAD(P)-bd_dom_sf"/>
</dbReference>
<dbReference type="GO" id="GO:0016628">
    <property type="term" value="F:oxidoreductase activity, acting on the CH-CH group of donors, NAD or NADP as acceptor"/>
    <property type="evidence" value="ECO:0007669"/>
    <property type="project" value="InterPro"/>
</dbReference>
<dbReference type="AlphaFoldDB" id="A0A0C9VCF1"/>
<dbReference type="Pfam" id="PF00107">
    <property type="entry name" value="ADH_zinc_N"/>
    <property type="match status" value="1"/>
</dbReference>
<accession>A0A0C9VCF1</accession>
<evidence type="ECO:0000313" key="4">
    <source>
        <dbReference type="Proteomes" id="UP000054279"/>
    </source>
</evidence>
<feature type="domain" description="Enoyl reductase (ER)" evidence="2">
    <location>
        <begin position="8"/>
        <end position="285"/>
    </location>
</feature>
<evidence type="ECO:0000256" key="1">
    <source>
        <dbReference type="ARBA" id="ARBA00023002"/>
    </source>
</evidence>
<dbReference type="OrthoDB" id="809632at2759"/>
<dbReference type="HOGENOM" id="CLU_026673_29_3_1"/>
<dbReference type="InterPro" id="IPR013149">
    <property type="entry name" value="ADH-like_C"/>
</dbReference>
<dbReference type="Proteomes" id="UP000054279">
    <property type="component" value="Unassembled WGS sequence"/>
</dbReference>
<keyword evidence="1" id="KW-0560">Oxidoreductase</keyword>
<dbReference type="SUPFAM" id="SSF51735">
    <property type="entry name" value="NAD(P)-binding Rossmann-fold domains"/>
    <property type="match status" value="1"/>
</dbReference>
<gene>
    <name evidence="3" type="ORF">M422DRAFT_258106</name>
</gene>
<dbReference type="CDD" id="cd05288">
    <property type="entry name" value="PGDH"/>
    <property type="match status" value="1"/>
</dbReference>
<sequence>MREPGPPGVQNYYPPYELGQPITGIGVGVIIRSESPKYRTGDHVYGNLAYQAYSIHKGVPSLRVLPNVETLPWSVYTGMAGMAGQTAYIGWKLYSKAEKVVGDTVFVSTAAGPVGSAVVQLAKSQGLKVVASTGSDEKVEFVKSIGADIAFNYKTQSTAAILEGLGTGIDIYWDNVGGETLEIAINLLNAHGRIISCGSISQYNAGDTEKYGVKNLIYVMTKRLSMTGFLVFEHPDLIDEFYKEFPQKVASGEIKYTEQRYEGLELAGQAILDVQRGHNKAKAVIVVSNE</sequence>
<dbReference type="InterPro" id="IPR041694">
    <property type="entry name" value="ADH_N_2"/>
</dbReference>
<keyword evidence="4" id="KW-1185">Reference proteome</keyword>
<dbReference type="Gene3D" id="3.90.180.10">
    <property type="entry name" value="Medium-chain alcohol dehydrogenases, catalytic domain"/>
    <property type="match status" value="1"/>
</dbReference>
<dbReference type="SMART" id="SM00829">
    <property type="entry name" value="PKS_ER"/>
    <property type="match status" value="1"/>
</dbReference>
<dbReference type="EMBL" id="KN837154">
    <property type="protein sequence ID" value="KIJ39217.1"/>
    <property type="molecule type" value="Genomic_DNA"/>
</dbReference>
<protein>
    <recommendedName>
        <fullName evidence="2">Enoyl reductase (ER) domain-containing protein</fullName>
    </recommendedName>
</protein>
<organism evidence="3 4">
    <name type="scientific">Sphaerobolus stellatus (strain SS14)</name>
    <dbReference type="NCBI Taxonomy" id="990650"/>
    <lineage>
        <taxon>Eukaryota</taxon>
        <taxon>Fungi</taxon>
        <taxon>Dikarya</taxon>
        <taxon>Basidiomycota</taxon>
        <taxon>Agaricomycotina</taxon>
        <taxon>Agaricomycetes</taxon>
        <taxon>Phallomycetidae</taxon>
        <taxon>Geastrales</taxon>
        <taxon>Sphaerobolaceae</taxon>
        <taxon>Sphaerobolus</taxon>
    </lineage>
</organism>